<dbReference type="RefSeq" id="WP_108972035.1">
    <property type="nucleotide sequence ID" value="NZ_CP022188.1"/>
</dbReference>
<feature type="signal peptide" evidence="5">
    <location>
        <begin position="1"/>
        <end position="29"/>
    </location>
</feature>
<name>A0A2U8H083_9RHOO</name>
<gene>
    <name evidence="7" type="ORF">CEW87_06950</name>
</gene>
<feature type="chain" id="PRO_5016058045" evidence="5">
    <location>
        <begin position="30"/>
        <end position="107"/>
    </location>
</feature>
<evidence type="ECO:0000256" key="4">
    <source>
        <dbReference type="PROSITE-ProRule" id="PRU00433"/>
    </source>
</evidence>
<accession>A0A2U8H083</accession>
<dbReference type="Gene3D" id="1.10.760.10">
    <property type="entry name" value="Cytochrome c-like domain"/>
    <property type="match status" value="1"/>
</dbReference>
<keyword evidence="1 4" id="KW-0349">Heme</keyword>
<dbReference type="SUPFAM" id="SSF46626">
    <property type="entry name" value="Cytochrome c"/>
    <property type="match status" value="1"/>
</dbReference>
<evidence type="ECO:0000313" key="8">
    <source>
        <dbReference type="Proteomes" id="UP000244902"/>
    </source>
</evidence>
<dbReference type="EMBL" id="CP022188">
    <property type="protein sequence ID" value="AWI79124.1"/>
    <property type="molecule type" value="Genomic_DNA"/>
</dbReference>
<proteinExistence type="predicted"/>
<dbReference type="GO" id="GO:0020037">
    <property type="term" value="F:heme binding"/>
    <property type="evidence" value="ECO:0007669"/>
    <property type="project" value="InterPro"/>
</dbReference>
<dbReference type="GO" id="GO:0046872">
    <property type="term" value="F:metal ion binding"/>
    <property type="evidence" value="ECO:0007669"/>
    <property type="project" value="UniProtKB-KW"/>
</dbReference>
<evidence type="ECO:0000256" key="1">
    <source>
        <dbReference type="ARBA" id="ARBA00022617"/>
    </source>
</evidence>
<protein>
    <submittedName>
        <fullName evidence="7">p-cresol methylhydroxylase</fullName>
    </submittedName>
</protein>
<dbReference type="OrthoDB" id="9757546at2"/>
<dbReference type="PROSITE" id="PS51007">
    <property type="entry name" value="CYTC"/>
    <property type="match status" value="1"/>
</dbReference>
<evidence type="ECO:0000259" key="6">
    <source>
        <dbReference type="PROSITE" id="PS51007"/>
    </source>
</evidence>
<feature type="domain" description="Cytochrome c" evidence="6">
    <location>
        <begin position="34"/>
        <end position="104"/>
    </location>
</feature>
<evidence type="ECO:0000313" key="7">
    <source>
        <dbReference type="EMBL" id="AWI79124.1"/>
    </source>
</evidence>
<dbReference type="Proteomes" id="UP000244902">
    <property type="component" value="Chromosome"/>
</dbReference>
<dbReference type="AlphaFoldDB" id="A0A2U8H083"/>
<reference evidence="7 8" key="1">
    <citation type="submission" date="2017-06" db="EMBL/GenBank/DDBJ databases">
        <title>Azoarcus sp. TSNA42 complete genome sequence.</title>
        <authorList>
            <person name="Woo J.-H."/>
            <person name="Kim H.-S."/>
        </authorList>
    </citation>
    <scope>NUCLEOTIDE SEQUENCE [LARGE SCALE GENOMIC DNA]</scope>
    <source>
        <strain evidence="7 8">TSNA42</strain>
    </source>
</reference>
<keyword evidence="3 4" id="KW-0408">Iron</keyword>
<dbReference type="GO" id="GO:0009055">
    <property type="term" value="F:electron transfer activity"/>
    <property type="evidence" value="ECO:0007669"/>
    <property type="project" value="InterPro"/>
</dbReference>
<keyword evidence="2 4" id="KW-0479">Metal-binding</keyword>
<dbReference type="Pfam" id="PF13442">
    <property type="entry name" value="Cytochrome_CBB3"/>
    <property type="match status" value="1"/>
</dbReference>
<dbReference type="InterPro" id="IPR036909">
    <property type="entry name" value="Cyt_c-like_dom_sf"/>
</dbReference>
<dbReference type="InterPro" id="IPR009056">
    <property type="entry name" value="Cyt_c-like_dom"/>
</dbReference>
<evidence type="ECO:0000256" key="2">
    <source>
        <dbReference type="ARBA" id="ARBA00022723"/>
    </source>
</evidence>
<sequence>MTIFNPTTALRAASTAMLLTLGLSASVYAAGSPAPDDKGRHFYEKVCSRCHETDIGPVLLGRDLPPAFFTTMARSGRNAMPAFRISDVDDETLQAVAEYLSKSKAKP</sequence>
<keyword evidence="5" id="KW-0732">Signal</keyword>
<evidence type="ECO:0000256" key="5">
    <source>
        <dbReference type="SAM" id="SignalP"/>
    </source>
</evidence>
<evidence type="ECO:0000256" key="3">
    <source>
        <dbReference type="ARBA" id="ARBA00023004"/>
    </source>
</evidence>
<organism evidence="7 8">
    <name type="scientific">Parazoarcus communis</name>
    <dbReference type="NCBI Taxonomy" id="41977"/>
    <lineage>
        <taxon>Bacteria</taxon>
        <taxon>Pseudomonadati</taxon>
        <taxon>Pseudomonadota</taxon>
        <taxon>Betaproteobacteria</taxon>
        <taxon>Rhodocyclales</taxon>
        <taxon>Zoogloeaceae</taxon>
        <taxon>Parazoarcus</taxon>
    </lineage>
</organism>